<evidence type="ECO:0000313" key="7">
    <source>
        <dbReference type="EMBL" id="KAE8076647.1"/>
    </source>
</evidence>
<dbReference type="Proteomes" id="UP000327013">
    <property type="component" value="Chromosome 6"/>
</dbReference>
<proteinExistence type="inferred from homology"/>
<dbReference type="InterPro" id="IPR035513">
    <property type="entry name" value="Invertase/methylesterase_inhib"/>
</dbReference>
<feature type="domain" description="Pectinesterase inhibitor" evidence="6">
    <location>
        <begin position="22"/>
        <end position="164"/>
    </location>
</feature>
<dbReference type="EMBL" id="CM017326">
    <property type="protein sequence ID" value="KAE8076647.1"/>
    <property type="molecule type" value="Genomic_DNA"/>
</dbReference>
<evidence type="ECO:0000256" key="1">
    <source>
        <dbReference type="ARBA" id="ARBA00022729"/>
    </source>
</evidence>
<name>A0A5N6RFQ1_9ROSI</name>
<dbReference type="CDD" id="cd15796">
    <property type="entry name" value="CIF_like"/>
    <property type="match status" value="1"/>
</dbReference>
<dbReference type="InterPro" id="IPR034087">
    <property type="entry name" value="C/VIF1"/>
</dbReference>
<dbReference type="NCBIfam" id="TIGR01614">
    <property type="entry name" value="PME_inhib"/>
    <property type="match status" value="1"/>
</dbReference>
<keyword evidence="2" id="KW-1015">Disulfide bond</keyword>
<dbReference type="Gene3D" id="1.20.140.40">
    <property type="entry name" value="Invertase/pectin methylesterase inhibitor family protein"/>
    <property type="match status" value="1"/>
</dbReference>
<sequence>MKLLMLMIFLAHVASTQCAALPPDDLIVRICRQTPLHDLCISSLKSKPQSSGADVTGLALIMVDELKTKATETQNHINGLLHGNPRLKRPLRSCADKYRAVIEDDIPEAVEALQKGNPKFAEQGANDAAGEAGSCEDGFSGSGGSPLTEKNKAVRDIAAVAAAIVRNLL</sequence>
<dbReference type="PANTHER" id="PTHR36710:SF13">
    <property type="entry name" value="PUTATIVE-RELATED"/>
    <property type="match status" value="1"/>
</dbReference>
<feature type="signal peptide" evidence="5">
    <location>
        <begin position="1"/>
        <end position="20"/>
    </location>
</feature>
<evidence type="ECO:0000256" key="3">
    <source>
        <dbReference type="ARBA" id="ARBA00038471"/>
    </source>
</evidence>
<evidence type="ECO:0000259" key="6">
    <source>
        <dbReference type="SMART" id="SM00856"/>
    </source>
</evidence>
<dbReference type="InterPro" id="IPR006501">
    <property type="entry name" value="Pectinesterase_inhib_dom"/>
</dbReference>
<dbReference type="PANTHER" id="PTHR36710">
    <property type="entry name" value="PECTINESTERASE INHIBITOR-LIKE"/>
    <property type="match status" value="1"/>
</dbReference>
<dbReference type="Pfam" id="PF04043">
    <property type="entry name" value="PMEI"/>
    <property type="match status" value="1"/>
</dbReference>
<keyword evidence="1 5" id="KW-0732">Signal</keyword>
<dbReference type="SUPFAM" id="SSF101148">
    <property type="entry name" value="Plant invertase/pectin methylesterase inhibitor"/>
    <property type="match status" value="1"/>
</dbReference>
<evidence type="ECO:0000256" key="5">
    <source>
        <dbReference type="SAM" id="SignalP"/>
    </source>
</evidence>
<reference evidence="7 8" key="1">
    <citation type="submission" date="2019-06" db="EMBL/GenBank/DDBJ databases">
        <title>A chromosomal-level reference genome of Carpinus fangiana (Coryloideae, Betulaceae).</title>
        <authorList>
            <person name="Yang X."/>
            <person name="Wang Z."/>
            <person name="Zhang L."/>
            <person name="Hao G."/>
            <person name="Liu J."/>
            <person name="Yang Y."/>
        </authorList>
    </citation>
    <scope>NUCLEOTIDE SEQUENCE [LARGE SCALE GENOMIC DNA]</scope>
    <source>
        <strain evidence="7">Cfa_2016G</strain>
        <tissue evidence="7">Leaf</tissue>
    </source>
</reference>
<feature type="chain" id="PRO_5024333934" description="Pectinesterase inhibitor domain-containing protein" evidence="5">
    <location>
        <begin position="21"/>
        <end position="169"/>
    </location>
</feature>
<dbReference type="SMART" id="SM00856">
    <property type="entry name" value="PMEI"/>
    <property type="match status" value="1"/>
</dbReference>
<evidence type="ECO:0000256" key="2">
    <source>
        <dbReference type="ARBA" id="ARBA00023157"/>
    </source>
</evidence>
<gene>
    <name evidence="7" type="ORF">FH972_015283</name>
</gene>
<accession>A0A5N6RFQ1</accession>
<evidence type="ECO:0000256" key="4">
    <source>
        <dbReference type="SAM" id="MobiDB-lite"/>
    </source>
</evidence>
<dbReference type="FunFam" id="1.20.140.40:FF:000009">
    <property type="entry name" value="Invertase/pectin methylesterase inhibitor family protein"/>
    <property type="match status" value="1"/>
</dbReference>
<keyword evidence="8" id="KW-1185">Reference proteome</keyword>
<feature type="region of interest" description="Disordered" evidence="4">
    <location>
        <begin position="121"/>
        <end position="147"/>
    </location>
</feature>
<dbReference type="GO" id="GO:0004857">
    <property type="term" value="F:enzyme inhibitor activity"/>
    <property type="evidence" value="ECO:0007669"/>
    <property type="project" value="InterPro"/>
</dbReference>
<dbReference type="InterPro" id="IPR052421">
    <property type="entry name" value="PCW_Enzyme_Inhibitor"/>
</dbReference>
<evidence type="ECO:0000313" key="8">
    <source>
        <dbReference type="Proteomes" id="UP000327013"/>
    </source>
</evidence>
<dbReference type="OrthoDB" id="1918674at2759"/>
<dbReference type="AlphaFoldDB" id="A0A5N6RFQ1"/>
<protein>
    <recommendedName>
        <fullName evidence="6">Pectinesterase inhibitor domain-containing protein</fullName>
    </recommendedName>
</protein>
<organism evidence="7 8">
    <name type="scientific">Carpinus fangiana</name>
    <dbReference type="NCBI Taxonomy" id="176857"/>
    <lineage>
        <taxon>Eukaryota</taxon>
        <taxon>Viridiplantae</taxon>
        <taxon>Streptophyta</taxon>
        <taxon>Embryophyta</taxon>
        <taxon>Tracheophyta</taxon>
        <taxon>Spermatophyta</taxon>
        <taxon>Magnoliopsida</taxon>
        <taxon>eudicotyledons</taxon>
        <taxon>Gunneridae</taxon>
        <taxon>Pentapetalae</taxon>
        <taxon>rosids</taxon>
        <taxon>fabids</taxon>
        <taxon>Fagales</taxon>
        <taxon>Betulaceae</taxon>
        <taxon>Carpinus</taxon>
    </lineage>
</organism>
<comment type="similarity">
    <text evidence="3">Belongs to the PMEI family.</text>
</comment>